<name>A0A8J6B974_9EUKA</name>
<accession>A0A8J6B974</accession>
<evidence type="ECO:0000313" key="2">
    <source>
        <dbReference type="Proteomes" id="UP000717585"/>
    </source>
</evidence>
<keyword evidence="2" id="KW-1185">Reference proteome</keyword>
<comment type="caution">
    <text evidence="1">The sequence shown here is derived from an EMBL/GenBank/DDBJ whole genome shotgun (WGS) entry which is preliminary data.</text>
</comment>
<evidence type="ECO:0000313" key="1">
    <source>
        <dbReference type="EMBL" id="KAG9396829.1"/>
    </source>
</evidence>
<dbReference type="EMBL" id="JAHDYR010000005">
    <property type="protein sequence ID" value="KAG9396829.1"/>
    <property type="molecule type" value="Genomic_DNA"/>
</dbReference>
<dbReference type="InterPro" id="IPR011990">
    <property type="entry name" value="TPR-like_helical_dom_sf"/>
</dbReference>
<dbReference type="AlphaFoldDB" id="A0A8J6B974"/>
<protein>
    <submittedName>
        <fullName evidence="1">Uncharacterized protein</fullName>
    </submittedName>
</protein>
<proteinExistence type="predicted"/>
<reference evidence="1" key="1">
    <citation type="submission" date="2021-05" db="EMBL/GenBank/DDBJ databases">
        <title>A free-living protist that lacks canonical eukaryotic 1 DNA replication and segregation systems.</title>
        <authorList>
            <person name="Salas-Leiva D.E."/>
            <person name="Tromer E.C."/>
            <person name="Curtis B.A."/>
            <person name="Jerlstrom-Hultqvist J."/>
            <person name="Kolisko M."/>
            <person name="Yi Z."/>
            <person name="Salas-Leiva J.S."/>
            <person name="Gallot-Lavallee L."/>
            <person name="Kops G.J.P.L."/>
            <person name="Archibald J.M."/>
            <person name="Simpson A.G.B."/>
            <person name="Roger A.J."/>
        </authorList>
    </citation>
    <scope>NUCLEOTIDE SEQUENCE</scope>
    <source>
        <strain evidence="1">BICM</strain>
    </source>
</reference>
<sequence length="210" mass="23726">MWADAAVFDIDYVITNANEMQDNIDDLFCLVDCYYRKNKIEAMKETLEQIKAKLPSTKKNEYALYAALAHLDTDARDDALNDLETEEAIRELILTIDNKDTRLKKLSDYLMSHSDDIIAWSAFAREYLAANLREEARFCFQQILLARPTCWGAALGISTCATGDDTASYALLARRLCEVTDHPLVVRVMAKAQGDEGALVRNYAKGIKQE</sequence>
<organism evidence="1 2">
    <name type="scientific">Carpediemonas membranifera</name>
    <dbReference type="NCBI Taxonomy" id="201153"/>
    <lineage>
        <taxon>Eukaryota</taxon>
        <taxon>Metamonada</taxon>
        <taxon>Carpediemonas-like organisms</taxon>
        <taxon>Carpediemonas</taxon>
    </lineage>
</organism>
<dbReference type="Proteomes" id="UP000717585">
    <property type="component" value="Unassembled WGS sequence"/>
</dbReference>
<dbReference type="Gene3D" id="1.25.40.10">
    <property type="entry name" value="Tetratricopeptide repeat domain"/>
    <property type="match status" value="1"/>
</dbReference>
<gene>
    <name evidence="1" type="ORF">J8273_1872</name>
</gene>